<evidence type="ECO:0000259" key="3">
    <source>
        <dbReference type="PROSITE" id="PS51186"/>
    </source>
</evidence>
<dbReference type="InterPro" id="IPR016181">
    <property type="entry name" value="Acyl_CoA_acyltransferase"/>
</dbReference>
<reference evidence="4 5" key="1">
    <citation type="journal article" date="2015" name="Genome Biol. Evol.">
        <title>Phylogenomic analyses indicate that early fungi evolved digesting cell walls of algal ancestors of land plants.</title>
        <authorList>
            <person name="Chang Y."/>
            <person name="Wang S."/>
            <person name="Sekimoto S."/>
            <person name="Aerts A.L."/>
            <person name="Choi C."/>
            <person name="Clum A."/>
            <person name="LaButti K.M."/>
            <person name="Lindquist E.A."/>
            <person name="Yee Ngan C."/>
            <person name="Ohm R.A."/>
            <person name="Salamov A.A."/>
            <person name="Grigoriev I.V."/>
            <person name="Spatafora J.W."/>
            <person name="Berbee M.L."/>
        </authorList>
    </citation>
    <scope>NUCLEOTIDE SEQUENCE [LARGE SCALE GENOMIC DNA]</scope>
    <source>
        <strain evidence="4 5">JEL478</strain>
    </source>
</reference>
<dbReference type="STRING" id="1344416.A0A139A1M6"/>
<dbReference type="PROSITE" id="PS51186">
    <property type="entry name" value="GNAT"/>
    <property type="match status" value="1"/>
</dbReference>
<proteinExistence type="predicted"/>
<keyword evidence="5" id="KW-1185">Reference proteome</keyword>
<dbReference type="PANTHER" id="PTHR10908">
    <property type="entry name" value="SEROTONIN N-ACETYLTRANSFERASE"/>
    <property type="match status" value="1"/>
</dbReference>
<dbReference type="CDD" id="cd04301">
    <property type="entry name" value="NAT_SF"/>
    <property type="match status" value="1"/>
</dbReference>
<dbReference type="OrthoDB" id="30840at2759"/>
<sequence>MPHHIRKVTSAEEVAVAAVLEEKGYPADEAASPETLQFRFKSAPDLFMAAFEGSEMIGFIVATRTPTVELTHSSLTSHDPMGETAAVHSVCVGESWRRRGIALELLAAFAENCRSINQHSASGSKIKRISLIAKQNLVPLYEKAGFILHGKSDVVHGQDPWYELRMEIADSEMAAALQ</sequence>
<evidence type="ECO:0000256" key="2">
    <source>
        <dbReference type="ARBA" id="ARBA00023315"/>
    </source>
</evidence>
<gene>
    <name evidence="4" type="ORF">M427DRAFT_115841</name>
</gene>
<evidence type="ECO:0000313" key="4">
    <source>
        <dbReference type="EMBL" id="KXS10445.1"/>
    </source>
</evidence>
<name>A0A139A1M6_GONPJ</name>
<dbReference type="GO" id="GO:0004059">
    <property type="term" value="F:aralkylamine N-acetyltransferase activity"/>
    <property type="evidence" value="ECO:0007669"/>
    <property type="project" value="TreeGrafter"/>
</dbReference>
<dbReference type="InterPro" id="IPR051635">
    <property type="entry name" value="SNAT-like"/>
</dbReference>
<evidence type="ECO:0000313" key="5">
    <source>
        <dbReference type="Proteomes" id="UP000070544"/>
    </source>
</evidence>
<feature type="domain" description="N-acetyltransferase" evidence="3">
    <location>
        <begin position="3"/>
        <end position="171"/>
    </location>
</feature>
<dbReference type="Gene3D" id="3.40.630.30">
    <property type="match status" value="1"/>
</dbReference>
<keyword evidence="2 4" id="KW-0012">Acyltransferase</keyword>
<dbReference type="AlphaFoldDB" id="A0A139A1M6"/>
<organism evidence="4 5">
    <name type="scientific">Gonapodya prolifera (strain JEL478)</name>
    <name type="common">Monoblepharis prolifera</name>
    <dbReference type="NCBI Taxonomy" id="1344416"/>
    <lineage>
        <taxon>Eukaryota</taxon>
        <taxon>Fungi</taxon>
        <taxon>Fungi incertae sedis</taxon>
        <taxon>Chytridiomycota</taxon>
        <taxon>Chytridiomycota incertae sedis</taxon>
        <taxon>Monoblepharidomycetes</taxon>
        <taxon>Monoblepharidales</taxon>
        <taxon>Gonapodyaceae</taxon>
        <taxon>Gonapodya</taxon>
    </lineage>
</organism>
<dbReference type="Proteomes" id="UP000070544">
    <property type="component" value="Unassembled WGS sequence"/>
</dbReference>
<dbReference type="GO" id="GO:0005737">
    <property type="term" value="C:cytoplasm"/>
    <property type="evidence" value="ECO:0007669"/>
    <property type="project" value="TreeGrafter"/>
</dbReference>
<evidence type="ECO:0000256" key="1">
    <source>
        <dbReference type="ARBA" id="ARBA00022679"/>
    </source>
</evidence>
<dbReference type="PANTHER" id="PTHR10908:SF0">
    <property type="entry name" value="SEROTONIN N-ACETYLTRANSFERASE"/>
    <property type="match status" value="1"/>
</dbReference>
<dbReference type="EMBL" id="KQ965821">
    <property type="protein sequence ID" value="KXS10445.1"/>
    <property type="molecule type" value="Genomic_DNA"/>
</dbReference>
<dbReference type="SUPFAM" id="SSF55729">
    <property type="entry name" value="Acyl-CoA N-acyltransferases (Nat)"/>
    <property type="match status" value="1"/>
</dbReference>
<dbReference type="InterPro" id="IPR000182">
    <property type="entry name" value="GNAT_dom"/>
</dbReference>
<dbReference type="Pfam" id="PF13673">
    <property type="entry name" value="Acetyltransf_10"/>
    <property type="match status" value="1"/>
</dbReference>
<accession>A0A139A1M6</accession>
<protein>
    <submittedName>
        <fullName evidence="4">Acyl-CoA N-acyltransferase</fullName>
    </submittedName>
</protein>
<keyword evidence="1 4" id="KW-0808">Transferase</keyword>
<dbReference type="OMA" id="PTLIGHV"/>